<dbReference type="AlphaFoldDB" id="A0A1H6X7D2"/>
<dbReference type="PANTHER" id="PTHR37309">
    <property type="entry name" value="SLR0284 PROTEIN"/>
    <property type="match status" value="1"/>
</dbReference>
<feature type="transmembrane region" description="Helical" evidence="1">
    <location>
        <begin position="28"/>
        <end position="46"/>
    </location>
</feature>
<dbReference type="Pfam" id="PF04020">
    <property type="entry name" value="Phage_holin_4_2"/>
    <property type="match status" value="1"/>
</dbReference>
<keyword evidence="3" id="KW-1185">Reference proteome</keyword>
<accession>A0A1H6X7D2</accession>
<keyword evidence="1" id="KW-0472">Membrane</keyword>
<organism evidence="2 3">
    <name type="scientific">Flavobacterium terrigena</name>
    <dbReference type="NCBI Taxonomy" id="402734"/>
    <lineage>
        <taxon>Bacteria</taxon>
        <taxon>Pseudomonadati</taxon>
        <taxon>Bacteroidota</taxon>
        <taxon>Flavobacteriia</taxon>
        <taxon>Flavobacteriales</taxon>
        <taxon>Flavobacteriaceae</taxon>
        <taxon>Flavobacterium</taxon>
    </lineage>
</organism>
<name>A0A1H6X7D2_9FLAO</name>
<proteinExistence type="predicted"/>
<evidence type="ECO:0000256" key="1">
    <source>
        <dbReference type="SAM" id="Phobius"/>
    </source>
</evidence>
<feature type="transmembrane region" description="Helical" evidence="1">
    <location>
        <begin position="79"/>
        <end position="105"/>
    </location>
</feature>
<dbReference type="PANTHER" id="PTHR37309:SF1">
    <property type="entry name" value="SLR0284 PROTEIN"/>
    <property type="match status" value="1"/>
</dbReference>
<dbReference type="STRING" id="402734.SAMN05660918_2742"/>
<feature type="transmembrane region" description="Helical" evidence="1">
    <location>
        <begin position="5"/>
        <end position="22"/>
    </location>
</feature>
<gene>
    <name evidence="2" type="ORF">SAMN05660918_2742</name>
</gene>
<evidence type="ECO:0000313" key="2">
    <source>
        <dbReference type="EMBL" id="SEJ24978.1"/>
    </source>
</evidence>
<dbReference type="OrthoDB" id="6402664at2"/>
<keyword evidence="1" id="KW-0812">Transmembrane</keyword>
<reference evidence="3" key="1">
    <citation type="submission" date="2016-10" db="EMBL/GenBank/DDBJ databases">
        <authorList>
            <person name="Varghese N."/>
            <person name="Submissions S."/>
        </authorList>
    </citation>
    <scope>NUCLEOTIDE SEQUENCE [LARGE SCALE GENOMIC DNA]</scope>
    <source>
        <strain evidence="3">DSM 17934</strain>
    </source>
</reference>
<evidence type="ECO:0000313" key="3">
    <source>
        <dbReference type="Proteomes" id="UP000199702"/>
    </source>
</evidence>
<dbReference type="InterPro" id="IPR007165">
    <property type="entry name" value="Phage_holin_4_2"/>
</dbReference>
<dbReference type="RefSeq" id="WP_091314939.1">
    <property type="nucleotide sequence ID" value="NZ_CBCSJU010000003.1"/>
</dbReference>
<feature type="transmembrane region" description="Helical" evidence="1">
    <location>
        <begin position="53"/>
        <end position="73"/>
    </location>
</feature>
<keyword evidence="1" id="KW-1133">Transmembrane helix</keyword>
<dbReference type="Proteomes" id="UP000199702">
    <property type="component" value="Unassembled WGS sequence"/>
</dbReference>
<sequence length="113" mass="12803">MKNYFIKLLISTILIVVISHFLKIEITNYTAAIFMAVALSLLNTFLKPILVILTIPVTFFTLGLFLLVINAIIVKIADYFIDGISMTFIQALLFSIILSISQFILNKIFIDEK</sequence>
<dbReference type="EMBL" id="FNYA01000008">
    <property type="protein sequence ID" value="SEJ24978.1"/>
    <property type="molecule type" value="Genomic_DNA"/>
</dbReference>
<protein>
    <submittedName>
        <fullName evidence="2">Putative membrane protein</fullName>
    </submittedName>
</protein>